<keyword evidence="3" id="KW-0732">Signal</keyword>
<dbReference type="Pfam" id="PF13407">
    <property type="entry name" value="Peripla_BP_4"/>
    <property type="match status" value="1"/>
</dbReference>
<dbReference type="Proteomes" id="UP000245468">
    <property type="component" value="Chromosome"/>
</dbReference>
<feature type="domain" description="Periplasmic binding protein" evidence="4">
    <location>
        <begin position="33"/>
        <end position="286"/>
    </location>
</feature>
<organism evidence="5 6">
    <name type="scientific">Aquirufa nivalisilvae</name>
    <dbReference type="NCBI Taxonomy" id="2516557"/>
    <lineage>
        <taxon>Bacteria</taxon>
        <taxon>Pseudomonadati</taxon>
        <taxon>Bacteroidota</taxon>
        <taxon>Cytophagia</taxon>
        <taxon>Cytophagales</taxon>
        <taxon>Flectobacillaceae</taxon>
        <taxon>Aquirufa</taxon>
    </lineage>
</organism>
<dbReference type="Gene3D" id="3.40.50.2300">
    <property type="match status" value="2"/>
</dbReference>
<evidence type="ECO:0000256" key="2">
    <source>
        <dbReference type="ARBA" id="ARBA00007639"/>
    </source>
</evidence>
<protein>
    <submittedName>
        <fullName evidence="5">D-ribose-binding protein</fullName>
    </submittedName>
</protein>
<dbReference type="GO" id="GO:0030246">
    <property type="term" value="F:carbohydrate binding"/>
    <property type="evidence" value="ECO:0007669"/>
    <property type="project" value="UniProtKB-ARBA"/>
</dbReference>
<evidence type="ECO:0000313" key="6">
    <source>
        <dbReference type="Proteomes" id="UP000245468"/>
    </source>
</evidence>
<dbReference type="EMBL" id="CP029346">
    <property type="protein sequence ID" value="AWL08942.1"/>
    <property type="molecule type" value="Genomic_DNA"/>
</dbReference>
<dbReference type="InterPro" id="IPR025997">
    <property type="entry name" value="SBP_2_dom"/>
</dbReference>
<sequence>MKISLRILLTCLVVLFVWACGNKESGGKKKIVIGVSMLSLQNEFIQKVSASLEKHAQEADVELIVVDAERSALKQVEQVENFISQQVDAIILNPAEFEASSPAILRAKKAGIPIVNVNSSTKEKPDAWVGSDDAESAKMAIDFLAKKLNGKGNILIIQGYMGQAAQIDRERGAVEVLKAYPNMKLLATQTGEWDRAKSMALMENWIQSYGDQIQGVFAHNDEMGLGAMQALLDAKKKDKVMVVSVDGIGDAIKAVDAGTLDATILQNAEQQGAQAIAMALDLIHKKPIKETQVLIPFQVKTKK</sequence>
<comment type="subcellular location">
    <subcellularLocation>
        <location evidence="1">Cell envelope</location>
    </subcellularLocation>
</comment>
<dbReference type="InterPro" id="IPR028082">
    <property type="entry name" value="Peripla_BP_I"/>
</dbReference>
<name>A0A2S2DUH3_9BACT</name>
<dbReference type="AlphaFoldDB" id="A0A2S2DUH3"/>
<dbReference type="OrthoDB" id="9814427at2"/>
<dbReference type="KEGG" id="psez:HME7025_01078"/>
<dbReference type="PANTHER" id="PTHR46847:SF1">
    <property type="entry name" value="D-ALLOSE-BINDING PERIPLASMIC PROTEIN-RELATED"/>
    <property type="match status" value="1"/>
</dbReference>
<gene>
    <name evidence="5" type="ORF">HME7025_01078</name>
</gene>
<comment type="similarity">
    <text evidence="2">Belongs to the bacterial solute-binding protein 2 family.</text>
</comment>
<proteinExistence type="inferred from homology"/>
<accession>A0A2S2DUH3</accession>
<dbReference type="GO" id="GO:0030313">
    <property type="term" value="C:cell envelope"/>
    <property type="evidence" value="ECO:0007669"/>
    <property type="project" value="UniProtKB-SubCell"/>
</dbReference>
<dbReference type="PANTHER" id="PTHR46847">
    <property type="entry name" value="D-ALLOSE-BINDING PERIPLASMIC PROTEIN-RELATED"/>
    <property type="match status" value="1"/>
</dbReference>
<evidence type="ECO:0000256" key="3">
    <source>
        <dbReference type="ARBA" id="ARBA00022729"/>
    </source>
</evidence>
<dbReference type="SUPFAM" id="SSF53822">
    <property type="entry name" value="Periplasmic binding protein-like I"/>
    <property type="match status" value="1"/>
</dbReference>
<evidence type="ECO:0000256" key="1">
    <source>
        <dbReference type="ARBA" id="ARBA00004196"/>
    </source>
</evidence>
<dbReference type="RefSeq" id="WP_109322658.1">
    <property type="nucleotide sequence ID" value="NZ_CP029346.1"/>
</dbReference>
<evidence type="ECO:0000259" key="4">
    <source>
        <dbReference type="Pfam" id="PF13407"/>
    </source>
</evidence>
<reference evidence="6" key="1">
    <citation type="submission" date="2018-05" db="EMBL/GenBank/DDBJ databases">
        <title>Pseudarcicella sp. HME7025 Genome sequencing and assembly.</title>
        <authorList>
            <person name="Kim H."/>
            <person name="Kang H."/>
            <person name="Joh K."/>
        </authorList>
    </citation>
    <scope>NUCLEOTIDE SEQUENCE [LARGE SCALE GENOMIC DNA]</scope>
    <source>
        <strain evidence="6">HME7025</strain>
    </source>
</reference>
<keyword evidence="6" id="KW-1185">Reference proteome</keyword>
<evidence type="ECO:0000313" key="5">
    <source>
        <dbReference type="EMBL" id="AWL08942.1"/>
    </source>
</evidence>